<reference evidence="2 3" key="1">
    <citation type="submission" date="2018-04" db="EMBL/GenBank/DDBJ databases">
        <title>WGS assembly of Panicum hallii var. hallii HAL2.</title>
        <authorList>
            <person name="Lovell J."/>
            <person name="Jenkins J."/>
            <person name="Lowry D."/>
            <person name="Mamidi S."/>
            <person name="Sreedasyam A."/>
            <person name="Weng X."/>
            <person name="Barry K."/>
            <person name="Bonette J."/>
            <person name="Campitelli B."/>
            <person name="Daum C."/>
            <person name="Gordon S."/>
            <person name="Gould B."/>
            <person name="Lipzen A."/>
            <person name="MacQueen A."/>
            <person name="Palacio-Mejia J."/>
            <person name="Plott C."/>
            <person name="Shakirov E."/>
            <person name="Shu S."/>
            <person name="Yoshinaga Y."/>
            <person name="Zane M."/>
            <person name="Rokhsar D."/>
            <person name="Grimwood J."/>
            <person name="Schmutz J."/>
            <person name="Juenger T."/>
        </authorList>
    </citation>
    <scope>NUCLEOTIDE SEQUENCE [LARGE SCALE GENOMIC DNA]</scope>
    <source>
        <strain evidence="3">cv. HAL2</strain>
    </source>
</reference>
<sequence>MEEVLPTVGGARPRGRLGVAGGGREAGVSLARCGRTPAELACAAISTQPAPRGRRPSPARCGACPRGRRGQQSSPMQPARCGP</sequence>
<gene>
    <name evidence="2" type="ORF">GQ55_9G189200</name>
</gene>
<organism evidence="2 3">
    <name type="scientific">Panicum hallii var. hallii</name>
    <dbReference type="NCBI Taxonomy" id="1504633"/>
    <lineage>
        <taxon>Eukaryota</taxon>
        <taxon>Viridiplantae</taxon>
        <taxon>Streptophyta</taxon>
        <taxon>Embryophyta</taxon>
        <taxon>Tracheophyta</taxon>
        <taxon>Spermatophyta</taxon>
        <taxon>Magnoliopsida</taxon>
        <taxon>Liliopsida</taxon>
        <taxon>Poales</taxon>
        <taxon>Poaceae</taxon>
        <taxon>PACMAD clade</taxon>
        <taxon>Panicoideae</taxon>
        <taxon>Panicodae</taxon>
        <taxon>Paniceae</taxon>
        <taxon>Panicinae</taxon>
        <taxon>Panicum</taxon>
        <taxon>Panicum sect. Panicum</taxon>
    </lineage>
</organism>
<feature type="region of interest" description="Disordered" evidence="1">
    <location>
        <begin position="1"/>
        <end position="23"/>
    </location>
</feature>
<evidence type="ECO:0000313" key="2">
    <source>
        <dbReference type="EMBL" id="PUZ38356.1"/>
    </source>
</evidence>
<feature type="region of interest" description="Disordered" evidence="1">
    <location>
        <begin position="46"/>
        <end position="83"/>
    </location>
</feature>
<evidence type="ECO:0000256" key="1">
    <source>
        <dbReference type="SAM" id="MobiDB-lite"/>
    </source>
</evidence>
<name>A0A2T7C4V9_9POAL</name>
<keyword evidence="3" id="KW-1185">Reference proteome</keyword>
<dbReference type="Gramene" id="PUZ38356">
    <property type="protein sequence ID" value="PUZ38356"/>
    <property type="gene ID" value="GQ55_9G189200"/>
</dbReference>
<accession>A0A2T7C4V9</accession>
<protein>
    <submittedName>
        <fullName evidence="2">Uncharacterized protein</fullName>
    </submittedName>
</protein>
<evidence type="ECO:0000313" key="3">
    <source>
        <dbReference type="Proteomes" id="UP000244336"/>
    </source>
</evidence>
<dbReference type="Proteomes" id="UP000244336">
    <property type="component" value="Chromosome 9"/>
</dbReference>
<proteinExistence type="predicted"/>
<dbReference type="EMBL" id="CM009757">
    <property type="protein sequence ID" value="PUZ38356.1"/>
    <property type="molecule type" value="Genomic_DNA"/>
</dbReference>
<dbReference type="AlphaFoldDB" id="A0A2T7C4V9"/>